<reference evidence="1 2" key="1">
    <citation type="submission" date="2018-11" db="EMBL/GenBank/DDBJ databases">
        <title>Sequencing the genomes of 1000 actinobacteria strains.</title>
        <authorList>
            <person name="Klenk H.-P."/>
        </authorList>
    </citation>
    <scope>NUCLEOTIDE SEQUENCE [LARGE SCALE GENOMIC DNA]</scope>
    <source>
        <strain evidence="1 2">DSM 44231</strain>
    </source>
</reference>
<evidence type="ECO:0000313" key="1">
    <source>
        <dbReference type="EMBL" id="ROP40535.1"/>
    </source>
</evidence>
<sequence length="177" mass="18167">MPAYACHVRKIATIGTVLAVVLAVAVIPAASAQRQSAEPPAACAGLVTQLADTLKKVVEPLAATPPAPDKAAVPLGDVLRLLVAMTAAKCLPTPPMTGAAEVRFHGPELCLSHDLAMFAGAFSVLSKLVPGAVPPDPGKLRAEVQTWLKVLNEALKNCSLPVPEGGMPTMPDPARSS</sequence>
<organism evidence="1 2">
    <name type="scientific">Saccharothrix texasensis</name>
    <dbReference type="NCBI Taxonomy" id="103734"/>
    <lineage>
        <taxon>Bacteria</taxon>
        <taxon>Bacillati</taxon>
        <taxon>Actinomycetota</taxon>
        <taxon>Actinomycetes</taxon>
        <taxon>Pseudonocardiales</taxon>
        <taxon>Pseudonocardiaceae</taxon>
        <taxon>Saccharothrix</taxon>
    </lineage>
</organism>
<proteinExistence type="predicted"/>
<comment type="caution">
    <text evidence="1">The sequence shown here is derived from an EMBL/GenBank/DDBJ whole genome shotgun (WGS) entry which is preliminary data.</text>
</comment>
<dbReference type="Proteomes" id="UP000268727">
    <property type="component" value="Unassembled WGS sequence"/>
</dbReference>
<gene>
    <name evidence="1" type="ORF">EDD40_5947</name>
</gene>
<accession>A0A3N1HDF0</accession>
<keyword evidence="2" id="KW-1185">Reference proteome</keyword>
<dbReference type="AlphaFoldDB" id="A0A3N1HDF0"/>
<dbReference type="EMBL" id="RJKM01000001">
    <property type="protein sequence ID" value="ROP40535.1"/>
    <property type="molecule type" value="Genomic_DNA"/>
</dbReference>
<name>A0A3N1HDF0_9PSEU</name>
<protein>
    <submittedName>
        <fullName evidence="1">Uncharacterized protein</fullName>
    </submittedName>
</protein>
<evidence type="ECO:0000313" key="2">
    <source>
        <dbReference type="Proteomes" id="UP000268727"/>
    </source>
</evidence>